<evidence type="ECO:0000259" key="1">
    <source>
        <dbReference type="Pfam" id="PF22513"/>
    </source>
</evidence>
<protein>
    <submittedName>
        <fullName evidence="2">TraY domain-containing protein</fullName>
    </submittedName>
</protein>
<feature type="domain" description="Antitoxin FitA-like ribbon-helix-helix" evidence="1">
    <location>
        <begin position="3"/>
        <end position="39"/>
    </location>
</feature>
<organism evidence="2 3">
    <name type="scientific">Pseudomonas kribbensis</name>
    <dbReference type="NCBI Taxonomy" id="1628086"/>
    <lineage>
        <taxon>Bacteria</taxon>
        <taxon>Pseudomonadati</taxon>
        <taxon>Pseudomonadota</taxon>
        <taxon>Gammaproteobacteria</taxon>
        <taxon>Pseudomonadales</taxon>
        <taxon>Pseudomonadaceae</taxon>
        <taxon>Pseudomonas</taxon>
    </lineage>
</organism>
<gene>
    <name evidence="2" type="ORF">E4J90_03135</name>
</gene>
<dbReference type="Proteomes" id="UP000297555">
    <property type="component" value="Unassembled WGS sequence"/>
</dbReference>
<proteinExistence type="predicted"/>
<dbReference type="InterPro" id="IPR013321">
    <property type="entry name" value="Arc_rbn_hlx_hlx"/>
</dbReference>
<dbReference type="SUPFAM" id="SSF47598">
    <property type="entry name" value="Ribbon-helix-helix"/>
    <property type="match status" value="1"/>
</dbReference>
<dbReference type="InterPro" id="IPR053853">
    <property type="entry name" value="FitA-like_RHH"/>
</dbReference>
<evidence type="ECO:0000313" key="3">
    <source>
        <dbReference type="Proteomes" id="UP000297555"/>
    </source>
</evidence>
<dbReference type="InterPro" id="IPR010985">
    <property type="entry name" value="Ribbon_hlx_hlx"/>
</dbReference>
<dbReference type="RefSeq" id="WP_134825435.1">
    <property type="nucleotide sequence ID" value="NZ_SPDQ01000003.1"/>
</dbReference>
<sequence>MNSITIRLDERTTEQLRIAAAQNGHSMEDEARQILENALASVDRAGGLGTRIHNRFGAMGGVELDLPSRSENLSG</sequence>
<accession>A0A4Y8VRZ7</accession>
<dbReference type="Gene3D" id="1.10.1220.10">
    <property type="entry name" value="Met repressor-like"/>
    <property type="match status" value="1"/>
</dbReference>
<dbReference type="Pfam" id="PF22513">
    <property type="entry name" value="FitA-like_RHH"/>
    <property type="match status" value="1"/>
</dbReference>
<name>A0A4Y8VRZ7_9PSED</name>
<dbReference type="EMBL" id="SPDQ01000003">
    <property type="protein sequence ID" value="TFH83136.1"/>
    <property type="molecule type" value="Genomic_DNA"/>
</dbReference>
<dbReference type="GO" id="GO:0006355">
    <property type="term" value="P:regulation of DNA-templated transcription"/>
    <property type="evidence" value="ECO:0007669"/>
    <property type="project" value="InterPro"/>
</dbReference>
<reference evidence="2 3" key="1">
    <citation type="submission" date="2019-03" db="EMBL/GenBank/DDBJ databases">
        <title>Draft genome sequence of humic substances-degrading Pseudomonas kribbensis CHA-19 from forest soil.</title>
        <authorList>
            <person name="Kim D."/>
        </authorList>
    </citation>
    <scope>NUCLEOTIDE SEQUENCE [LARGE SCALE GENOMIC DNA]</scope>
    <source>
        <strain evidence="2 3">CHA-19</strain>
    </source>
</reference>
<comment type="caution">
    <text evidence="2">The sequence shown here is derived from an EMBL/GenBank/DDBJ whole genome shotgun (WGS) entry which is preliminary data.</text>
</comment>
<evidence type="ECO:0000313" key="2">
    <source>
        <dbReference type="EMBL" id="TFH83136.1"/>
    </source>
</evidence>
<dbReference type="OrthoDB" id="2389872at2"/>
<dbReference type="AlphaFoldDB" id="A0A4Y8VRZ7"/>